<protein>
    <submittedName>
        <fullName evidence="8">Type III secretion system export apparatus subunit SctR</fullName>
    </submittedName>
</protein>
<evidence type="ECO:0000256" key="1">
    <source>
        <dbReference type="ARBA" id="ARBA00004651"/>
    </source>
</evidence>
<keyword evidence="9" id="KW-1185">Reference proteome</keyword>
<dbReference type="Pfam" id="PF00813">
    <property type="entry name" value="FliP"/>
    <property type="match status" value="1"/>
</dbReference>
<keyword evidence="4 7" id="KW-0812">Transmembrane</keyword>
<gene>
    <name evidence="8" type="primary">sctR</name>
    <name evidence="8" type="ORF">NSP04_11375</name>
</gene>
<comment type="similarity">
    <text evidence="2 7">Belongs to the FliP/MopC/SpaP family.</text>
</comment>
<keyword evidence="3 7" id="KW-1003">Cell membrane</keyword>
<evidence type="ECO:0000256" key="4">
    <source>
        <dbReference type="ARBA" id="ARBA00022692"/>
    </source>
</evidence>
<dbReference type="EMBL" id="JANKHG010000018">
    <property type="protein sequence ID" value="MCR2747250.1"/>
    <property type="molecule type" value="Genomic_DNA"/>
</dbReference>
<sequence length="217" mass="23411">MNESINPIGLIVTIASLSVLPLVAVTCTSFLKISAVLLILRNAIGVQQVPSNMVLYGISMVMTLLVMGPILTDAGNRFAPEGKMPVSGVEVLESINSAVPPFKKFMLANVDEDYLNSFHSTAQQFQKKYSSAPVEKTDLFVVMPAFVASELADAFRIGLYLYLPFVIIDLAVSSALMALGMMMVSPMSLTVPAKIVLFVAVEGWAKVLQGLVNSYLM</sequence>
<dbReference type="PANTHER" id="PTHR30587">
    <property type="entry name" value="FLAGELLAR BIOSYNTHETIC PROTEIN FLIP"/>
    <property type="match status" value="1"/>
</dbReference>
<evidence type="ECO:0000256" key="6">
    <source>
        <dbReference type="ARBA" id="ARBA00023136"/>
    </source>
</evidence>
<proteinExistence type="inferred from homology"/>
<feature type="transmembrane region" description="Helical" evidence="7">
    <location>
        <begin position="12"/>
        <end position="40"/>
    </location>
</feature>
<dbReference type="PRINTS" id="PR01302">
    <property type="entry name" value="TYPE3IMPPROT"/>
</dbReference>
<evidence type="ECO:0000256" key="3">
    <source>
        <dbReference type="ARBA" id="ARBA00022475"/>
    </source>
</evidence>
<dbReference type="NCBIfam" id="TIGR01102">
    <property type="entry name" value="yscR"/>
    <property type="match status" value="1"/>
</dbReference>
<evidence type="ECO:0000313" key="8">
    <source>
        <dbReference type="EMBL" id="MCR2747250.1"/>
    </source>
</evidence>
<comment type="caution">
    <text evidence="7">Lacks conserved residue(s) required for the propagation of feature annotation.</text>
</comment>
<dbReference type="InterPro" id="IPR005773">
    <property type="entry name" value="T3SS_YscR-like"/>
</dbReference>
<dbReference type="NCBIfam" id="NF009438">
    <property type="entry name" value="PRK12797.1"/>
    <property type="match status" value="1"/>
</dbReference>
<dbReference type="PANTHER" id="PTHR30587:SF2">
    <property type="entry name" value="SURFACE PRESENTATION OF ANTIGENS PROTEIN SPAP"/>
    <property type="match status" value="1"/>
</dbReference>
<evidence type="ECO:0000256" key="5">
    <source>
        <dbReference type="ARBA" id="ARBA00022989"/>
    </source>
</evidence>
<organism evidence="8 9">
    <name type="scientific">Limnobacter parvus</name>
    <dbReference type="NCBI Taxonomy" id="2939690"/>
    <lineage>
        <taxon>Bacteria</taxon>
        <taxon>Pseudomonadati</taxon>
        <taxon>Pseudomonadota</taxon>
        <taxon>Betaproteobacteria</taxon>
        <taxon>Burkholderiales</taxon>
        <taxon>Burkholderiaceae</taxon>
        <taxon>Limnobacter</taxon>
    </lineage>
</organism>
<reference evidence="8" key="1">
    <citation type="submission" date="2022-07" db="EMBL/GenBank/DDBJ databases">
        <authorList>
            <person name="Xamxidin M."/>
        </authorList>
    </citation>
    <scope>NUCLEOTIDE SEQUENCE</scope>
    <source>
        <strain evidence="8">YS8-69</strain>
    </source>
</reference>
<evidence type="ECO:0000256" key="7">
    <source>
        <dbReference type="RuleBase" id="RU362070"/>
    </source>
</evidence>
<evidence type="ECO:0000313" key="9">
    <source>
        <dbReference type="Proteomes" id="UP001165267"/>
    </source>
</evidence>
<keyword evidence="6 7" id="KW-0472">Membrane</keyword>
<dbReference type="InterPro" id="IPR005838">
    <property type="entry name" value="T3SS_IM_P"/>
</dbReference>
<accession>A0ABT1XIY7</accession>
<feature type="transmembrane region" description="Helical" evidence="7">
    <location>
        <begin position="159"/>
        <end position="183"/>
    </location>
</feature>
<feature type="transmembrane region" description="Helical" evidence="7">
    <location>
        <begin position="52"/>
        <end position="71"/>
    </location>
</feature>
<comment type="caution">
    <text evidence="8">The sequence shown here is derived from an EMBL/GenBank/DDBJ whole genome shotgun (WGS) entry which is preliminary data.</text>
</comment>
<comment type="subcellular location">
    <subcellularLocation>
        <location evidence="1">Cell membrane</location>
        <topology evidence="1">Multi-pass membrane protein</topology>
    </subcellularLocation>
</comment>
<name>A0ABT1XIY7_9BURK</name>
<keyword evidence="5 7" id="KW-1133">Transmembrane helix</keyword>
<dbReference type="Proteomes" id="UP001165267">
    <property type="component" value="Unassembled WGS sequence"/>
</dbReference>
<evidence type="ECO:0000256" key="2">
    <source>
        <dbReference type="ARBA" id="ARBA00006257"/>
    </source>
</evidence>
<dbReference type="RefSeq" id="WP_257512473.1">
    <property type="nucleotide sequence ID" value="NZ_JANKHG010000018.1"/>
</dbReference>